<dbReference type="GO" id="GO:0016829">
    <property type="term" value="F:lyase activity"/>
    <property type="evidence" value="ECO:0007669"/>
    <property type="project" value="UniProtKB-KW"/>
</dbReference>
<dbReference type="GO" id="GO:0002161">
    <property type="term" value="F:aminoacyl-tRNA deacylase activity"/>
    <property type="evidence" value="ECO:0007669"/>
    <property type="project" value="InterPro"/>
</dbReference>
<keyword evidence="7" id="KW-1185">Reference proteome</keyword>
<accession>Q5HR38</accession>
<dbReference type="Proteomes" id="UP000000531">
    <property type="component" value="Chromosome"/>
</dbReference>
<comment type="similarity">
    <text evidence="1 4">Belongs to the prolyl-tRNA editing family. YbaK/EbsC subfamily.</text>
</comment>
<dbReference type="SUPFAM" id="SSF55826">
    <property type="entry name" value="YbaK/ProRS associated domain"/>
    <property type="match status" value="1"/>
</dbReference>
<dbReference type="InterPro" id="IPR036754">
    <property type="entry name" value="YbaK/aa-tRNA-synt-asso_dom_sf"/>
</dbReference>
<dbReference type="InterPro" id="IPR004369">
    <property type="entry name" value="Prolyl-tRNA_editing_YbaK/EbsC"/>
</dbReference>
<evidence type="ECO:0000313" key="6">
    <source>
        <dbReference type="EMBL" id="AAW53747.1"/>
    </source>
</evidence>
<evidence type="ECO:0000256" key="2">
    <source>
        <dbReference type="ARBA" id="ARBA00022917"/>
    </source>
</evidence>
<dbReference type="NCBIfam" id="TIGR00011">
    <property type="entry name" value="YbaK_EbsC"/>
    <property type="match status" value="1"/>
</dbReference>
<dbReference type="PANTHER" id="PTHR30411:SF0">
    <property type="entry name" value="CYS-TRNA(PRO)_CYS-TRNA(CYS) DEACYLASE YBAK"/>
    <property type="match status" value="1"/>
</dbReference>
<evidence type="ECO:0000256" key="3">
    <source>
        <dbReference type="ARBA" id="ARBA00023239"/>
    </source>
</evidence>
<dbReference type="AlphaFoldDB" id="Q5HR38"/>
<dbReference type="STRING" id="176279.SERP0355"/>
<evidence type="ECO:0000259" key="5">
    <source>
        <dbReference type="Pfam" id="PF04073"/>
    </source>
</evidence>
<dbReference type="CDD" id="cd00002">
    <property type="entry name" value="YbaK_deacylase"/>
    <property type="match status" value="1"/>
</dbReference>
<dbReference type="InterPro" id="IPR007214">
    <property type="entry name" value="YbaK/aa-tRNA-synth-assoc-dom"/>
</dbReference>
<evidence type="ECO:0000256" key="1">
    <source>
        <dbReference type="ARBA" id="ARBA00009798"/>
    </source>
</evidence>
<feature type="domain" description="YbaK/aminoacyl-tRNA synthetase-associated" evidence="5">
    <location>
        <begin position="43"/>
        <end position="156"/>
    </location>
</feature>
<reference evidence="6 7" key="1">
    <citation type="journal article" date="2005" name="J. Bacteriol.">
        <title>Insights on evolution of virulence and resistance from the complete genome analysis of an early methicillin-resistant Staphylococcus aureus strain and a biofilm-producing methicillin-resistant Staphylococcus epidermidis strain.</title>
        <authorList>
            <person name="Gill S.R."/>
            <person name="Fouts D.E."/>
            <person name="Archer G.L."/>
            <person name="Mongodin E.F."/>
            <person name="Deboy R.T."/>
            <person name="Ravel J."/>
            <person name="Paulsen I.T."/>
            <person name="Kolonay J.F."/>
            <person name="Brinkac L."/>
            <person name="Beanan M."/>
            <person name="Dodson R.J."/>
            <person name="Daugherty S.C."/>
            <person name="Madupu R."/>
            <person name="Angiuoli S.V."/>
            <person name="Durkin A.S."/>
            <person name="Haft D.H."/>
            <person name="Vamathevan J."/>
            <person name="Khouri H."/>
            <person name="Utterback T."/>
            <person name="Lee C."/>
            <person name="Dimitrov G."/>
            <person name="Jiang L."/>
            <person name="Qin H."/>
            <person name="Weidman J."/>
            <person name="Tran K."/>
            <person name="Kang K."/>
            <person name="Hance I.R."/>
            <person name="Nelson K.E."/>
            <person name="Fraser C.M."/>
        </authorList>
    </citation>
    <scope>NUCLEOTIDE SEQUENCE [LARGE SCALE GENOMIC DNA]</scope>
    <source>
        <strain evidence="7">ATCC 35984 / RP62A</strain>
    </source>
</reference>
<dbReference type="EC" id="4.2.-.-" evidence="4"/>
<evidence type="ECO:0000256" key="4">
    <source>
        <dbReference type="PIRNR" id="PIRNR006181"/>
    </source>
</evidence>
<dbReference type="Pfam" id="PF04073">
    <property type="entry name" value="tRNA_edit"/>
    <property type="match status" value="1"/>
</dbReference>
<dbReference type="PANTHER" id="PTHR30411">
    <property type="entry name" value="CYTOPLASMIC PROTEIN"/>
    <property type="match status" value="1"/>
</dbReference>
<proteinExistence type="inferred from homology"/>
<dbReference type="KEGG" id="ser:SERP0355"/>
<keyword evidence="2 4" id="KW-0648">Protein biosynthesis</keyword>
<keyword evidence="3 4" id="KW-0456">Lyase</keyword>
<sequence length="168" mass="18981">MIVIKGENMSKTKKTNAMRILDRAKINYQMNTYEVTDKHQHGEEIAQLVGAKIEEVFKTLVLENSNHEHYVFVIPVNETLDMKKAAHVVNEKKLNLMPLDQLKQVTGYVRGGCSPIGMKHSFKTTIDASAKNLEKVYISGGQRGMQIIIHVNDLIDMTKAQVESITQN</sequence>
<dbReference type="EMBL" id="CP000029">
    <property type="protein sequence ID" value="AAW53747.1"/>
    <property type="molecule type" value="Genomic_DNA"/>
</dbReference>
<name>Q5HR38_STAEQ</name>
<dbReference type="PIRSF" id="PIRSF006181">
    <property type="entry name" value="EbsC_YbaK"/>
    <property type="match status" value="1"/>
</dbReference>
<organism evidence="6 7">
    <name type="scientific">Staphylococcus epidermidis (strain ATCC 35984 / DSM 28319 / BCRC 17069 / CCUG 31568 / BM 3577 / RP62A)</name>
    <dbReference type="NCBI Taxonomy" id="176279"/>
    <lineage>
        <taxon>Bacteria</taxon>
        <taxon>Bacillati</taxon>
        <taxon>Bacillota</taxon>
        <taxon>Bacilli</taxon>
        <taxon>Bacillales</taxon>
        <taxon>Staphylococcaceae</taxon>
        <taxon>Staphylococcus</taxon>
    </lineage>
</organism>
<dbReference type="GO" id="GO:0006412">
    <property type="term" value="P:translation"/>
    <property type="evidence" value="ECO:0007669"/>
    <property type="project" value="UniProtKB-KW"/>
</dbReference>
<gene>
    <name evidence="6" type="ordered locus">SERP0355</name>
</gene>
<dbReference type="eggNOG" id="COG2606">
    <property type="taxonomic scope" value="Bacteria"/>
</dbReference>
<dbReference type="Gene3D" id="3.90.960.10">
    <property type="entry name" value="YbaK/aminoacyl-tRNA synthetase-associated domain"/>
    <property type="match status" value="1"/>
</dbReference>
<protein>
    <recommendedName>
        <fullName evidence="4">Cys-tRNA(Pro)/Cys-tRNA(Cys) deacylase</fullName>
        <ecNumber evidence="4">4.2.-.-</ecNumber>
    </recommendedName>
</protein>
<dbReference type="HOGENOM" id="CLU_094875_3_0_9"/>
<evidence type="ECO:0000313" key="7">
    <source>
        <dbReference type="Proteomes" id="UP000000531"/>
    </source>
</evidence>